<dbReference type="EMBL" id="CAXKWB010049684">
    <property type="protein sequence ID" value="CAL4168962.1"/>
    <property type="molecule type" value="Genomic_DNA"/>
</dbReference>
<keyword evidence="2" id="KW-0732">Signal</keyword>
<feature type="signal peptide" evidence="2">
    <location>
        <begin position="1"/>
        <end position="19"/>
    </location>
</feature>
<feature type="compositionally biased region" description="Polar residues" evidence="1">
    <location>
        <begin position="28"/>
        <end position="85"/>
    </location>
</feature>
<gene>
    <name evidence="3" type="ORF">MNOR_LOCUS33762</name>
</gene>
<dbReference type="AlphaFoldDB" id="A0AAV2S953"/>
<reference evidence="3 4" key="1">
    <citation type="submission" date="2024-05" db="EMBL/GenBank/DDBJ databases">
        <authorList>
            <person name="Wallberg A."/>
        </authorList>
    </citation>
    <scope>NUCLEOTIDE SEQUENCE [LARGE SCALE GENOMIC DNA]</scope>
</reference>
<proteinExistence type="predicted"/>
<name>A0AAV2S953_MEGNR</name>
<comment type="caution">
    <text evidence="3">The sequence shown here is derived from an EMBL/GenBank/DDBJ whole genome shotgun (WGS) entry which is preliminary data.</text>
</comment>
<keyword evidence="4" id="KW-1185">Reference proteome</keyword>
<feature type="region of interest" description="Disordered" evidence="1">
    <location>
        <begin position="25"/>
        <end position="97"/>
    </location>
</feature>
<evidence type="ECO:0000256" key="2">
    <source>
        <dbReference type="SAM" id="SignalP"/>
    </source>
</evidence>
<accession>A0AAV2S953</accession>
<evidence type="ECO:0000313" key="4">
    <source>
        <dbReference type="Proteomes" id="UP001497623"/>
    </source>
</evidence>
<evidence type="ECO:0000256" key="1">
    <source>
        <dbReference type="SAM" id="MobiDB-lite"/>
    </source>
</evidence>
<dbReference type="Proteomes" id="UP001497623">
    <property type="component" value="Unassembled WGS sequence"/>
</dbReference>
<feature type="chain" id="PRO_5043629302" evidence="2">
    <location>
        <begin position="20"/>
        <end position="253"/>
    </location>
</feature>
<evidence type="ECO:0000313" key="3">
    <source>
        <dbReference type="EMBL" id="CAL4168962.1"/>
    </source>
</evidence>
<organism evidence="3 4">
    <name type="scientific">Meganyctiphanes norvegica</name>
    <name type="common">Northern krill</name>
    <name type="synonym">Thysanopoda norvegica</name>
    <dbReference type="NCBI Taxonomy" id="48144"/>
    <lineage>
        <taxon>Eukaryota</taxon>
        <taxon>Metazoa</taxon>
        <taxon>Ecdysozoa</taxon>
        <taxon>Arthropoda</taxon>
        <taxon>Crustacea</taxon>
        <taxon>Multicrustacea</taxon>
        <taxon>Malacostraca</taxon>
        <taxon>Eumalacostraca</taxon>
        <taxon>Eucarida</taxon>
        <taxon>Euphausiacea</taxon>
        <taxon>Euphausiidae</taxon>
        <taxon>Meganyctiphanes</taxon>
    </lineage>
</organism>
<protein>
    <submittedName>
        <fullName evidence="3">Uncharacterized protein</fullName>
    </submittedName>
</protein>
<sequence>MHSFGLLLVLVAIFANTSGDYRKYHTPPSLSGTRPSTNSQTGPVPSNSGQQLPSGISLPHTTGNGRPLTNLQPPLGSSTGTQPQFSGNGGTSTGINSVPPLISRTPLMHLIKIYQQILTLVLFQVTQLHHQHQHQHHHQHQHLHHHPHLPHQQIMQEYLQQHLGQHQPQIFLVLMMGITTCHQGIVNQAVQPLISFSISISISIGFSISISNSISTCFQHLENYPILAFHLDLDFLLEISIPTTQQVPYLSKA</sequence>